<dbReference type="Proteomes" id="UP000886858">
    <property type="component" value="Unassembled WGS sequence"/>
</dbReference>
<organism evidence="1 2">
    <name type="scientific">Candidatus Eisenbergiella merdipullorum</name>
    <dbReference type="NCBI Taxonomy" id="2838553"/>
    <lineage>
        <taxon>Bacteria</taxon>
        <taxon>Bacillati</taxon>
        <taxon>Bacillota</taxon>
        <taxon>Clostridia</taxon>
        <taxon>Lachnospirales</taxon>
        <taxon>Lachnospiraceae</taxon>
        <taxon>Eisenbergiella</taxon>
    </lineage>
</organism>
<name>A0A9D2I5J2_9FIRM</name>
<reference evidence="1" key="1">
    <citation type="journal article" date="2021" name="PeerJ">
        <title>Extensive microbial diversity within the chicken gut microbiome revealed by metagenomics and culture.</title>
        <authorList>
            <person name="Gilroy R."/>
            <person name="Ravi A."/>
            <person name="Getino M."/>
            <person name="Pursley I."/>
            <person name="Horton D.L."/>
            <person name="Alikhan N.F."/>
            <person name="Baker D."/>
            <person name="Gharbi K."/>
            <person name="Hall N."/>
            <person name="Watson M."/>
            <person name="Adriaenssens E.M."/>
            <person name="Foster-Nyarko E."/>
            <person name="Jarju S."/>
            <person name="Secka A."/>
            <person name="Antonio M."/>
            <person name="Oren A."/>
            <person name="Chaudhuri R.R."/>
            <person name="La Ragione R."/>
            <person name="Hildebrand F."/>
            <person name="Pallen M.J."/>
        </authorList>
    </citation>
    <scope>NUCLEOTIDE SEQUENCE</scope>
    <source>
        <strain evidence="1">CHK179-7159</strain>
    </source>
</reference>
<dbReference type="EMBL" id="DWYY01000036">
    <property type="protein sequence ID" value="HJA92089.1"/>
    <property type="molecule type" value="Genomic_DNA"/>
</dbReference>
<evidence type="ECO:0000313" key="2">
    <source>
        <dbReference type="Proteomes" id="UP000886858"/>
    </source>
</evidence>
<dbReference type="AlphaFoldDB" id="A0A9D2I5J2"/>
<gene>
    <name evidence="1" type="ORF">H9717_03035</name>
</gene>
<accession>A0A9D2I5J2</accession>
<reference evidence="1" key="2">
    <citation type="submission" date="2021-04" db="EMBL/GenBank/DDBJ databases">
        <authorList>
            <person name="Gilroy R."/>
        </authorList>
    </citation>
    <scope>NUCLEOTIDE SEQUENCE</scope>
    <source>
        <strain evidence="1">CHK179-7159</strain>
    </source>
</reference>
<comment type="caution">
    <text evidence="1">The sequence shown here is derived from an EMBL/GenBank/DDBJ whole genome shotgun (WGS) entry which is preliminary data.</text>
</comment>
<proteinExistence type="predicted"/>
<evidence type="ECO:0000313" key="1">
    <source>
        <dbReference type="EMBL" id="HJA92089.1"/>
    </source>
</evidence>
<protein>
    <submittedName>
        <fullName evidence="1">Uncharacterized protein</fullName>
    </submittedName>
</protein>
<sequence length="135" mass="16303">MGNCNEIAEQVSAELLKNGFVVQRYDAYSTDSIYLKIDYGVCNSIRISDHPGKRYLKYRYNIGAFVKRPRREKDQFERIYFKAEDAENLVRQVLKDREEKMRRFGEERYRDFMKKNRRENAEKRGFWSQAKILNP</sequence>